<evidence type="ECO:0000313" key="3">
    <source>
        <dbReference type="Proteomes" id="UP001279410"/>
    </source>
</evidence>
<dbReference type="InterPro" id="IPR052466">
    <property type="entry name" value="DNA_MethProtect_Complex"/>
</dbReference>
<keyword evidence="3" id="KW-1185">Reference proteome</keyword>
<proteinExistence type="predicted"/>
<feature type="region of interest" description="Disordered" evidence="1">
    <location>
        <begin position="273"/>
        <end position="300"/>
    </location>
</feature>
<feature type="compositionally biased region" description="Low complexity" evidence="1">
    <location>
        <begin position="237"/>
        <end position="254"/>
    </location>
</feature>
<sequence>MDWMIDLSQRVKRQAVQQSDELKPIQTCVSQPRVAGPPESVHPGTQELLHSKAPLAPSPLRAVTTHPRRLKTEALGFWAFGEGCGLLPGLSGLFDASLHHASPSSPDPSVMNLISALESRGPQPPPSASSLLSQFRTPSWQTAMHTPAPPELFISGALPGSSSFPSSSALSAYQHPGSFSGRSFTPSLSLQDAPPFSPTSNGLLSPHDPLLHIKTPSQSSLGFDRLLSSQSATYRGSQEPSAPSQTQAPSTSSSCHLPPPQFNLLSSQLHNQSSQLYKPSCSPPTPAHPFTKAPNPTSSEEQFLDGTVVKHYQRLRLGPVSTSLAMRPSCGGVVRLPADGQSPRHVGVLQSPRGAEPLLRP</sequence>
<protein>
    <submittedName>
        <fullName evidence="2">Proline-rich protein 12-like protein</fullName>
    </submittedName>
</protein>
<reference evidence="2" key="1">
    <citation type="submission" date="2022-08" db="EMBL/GenBank/DDBJ databases">
        <title>Genome sequencing of akame (Lates japonicus).</title>
        <authorList>
            <person name="Hashiguchi Y."/>
            <person name="Takahashi H."/>
        </authorList>
    </citation>
    <scope>NUCLEOTIDE SEQUENCE</scope>
    <source>
        <strain evidence="2">Kochi</strain>
    </source>
</reference>
<feature type="region of interest" description="Disordered" evidence="1">
    <location>
        <begin position="231"/>
        <end position="261"/>
    </location>
</feature>
<name>A0AAD3M8H9_LATJO</name>
<evidence type="ECO:0000256" key="1">
    <source>
        <dbReference type="SAM" id="MobiDB-lite"/>
    </source>
</evidence>
<comment type="caution">
    <text evidence="2">The sequence shown here is derived from an EMBL/GenBank/DDBJ whole genome shotgun (WGS) entry which is preliminary data.</text>
</comment>
<dbReference type="PANTHER" id="PTHR14709:SF1">
    <property type="entry name" value="PROLINE-RICH PROTEIN 12"/>
    <property type="match status" value="1"/>
</dbReference>
<feature type="region of interest" description="Disordered" evidence="1">
    <location>
        <begin position="181"/>
        <end position="211"/>
    </location>
</feature>
<dbReference type="EMBL" id="BRZM01003534">
    <property type="protein sequence ID" value="GLD49130.1"/>
    <property type="molecule type" value="Genomic_DNA"/>
</dbReference>
<dbReference type="AlphaFoldDB" id="A0AAD3M8H9"/>
<accession>A0AAD3M8H9</accession>
<feature type="compositionally biased region" description="Polar residues" evidence="1">
    <location>
        <begin position="181"/>
        <end position="190"/>
    </location>
</feature>
<gene>
    <name evidence="2" type="ORF">AKAME5_002739500</name>
</gene>
<organism evidence="2 3">
    <name type="scientific">Lates japonicus</name>
    <name type="common">Japanese lates</name>
    <dbReference type="NCBI Taxonomy" id="270547"/>
    <lineage>
        <taxon>Eukaryota</taxon>
        <taxon>Metazoa</taxon>
        <taxon>Chordata</taxon>
        <taxon>Craniata</taxon>
        <taxon>Vertebrata</taxon>
        <taxon>Euteleostomi</taxon>
        <taxon>Actinopterygii</taxon>
        <taxon>Neopterygii</taxon>
        <taxon>Teleostei</taxon>
        <taxon>Neoteleostei</taxon>
        <taxon>Acanthomorphata</taxon>
        <taxon>Carangaria</taxon>
        <taxon>Carangaria incertae sedis</taxon>
        <taxon>Centropomidae</taxon>
        <taxon>Lates</taxon>
    </lineage>
</organism>
<dbReference type="PANTHER" id="PTHR14709">
    <property type="entry name" value="GLUTAMINE AND SERINE-RICH PROTEIN 1-RELATED"/>
    <property type="match status" value="1"/>
</dbReference>
<feature type="region of interest" description="Disordered" evidence="1">
    <location>
        <begin position="337"/>
        <end position="361"/>
    </location>
</feature>
<evidence type="ECO:0000313" key="2">
    <source>
        <dbReference type="EMBL" id="GLD49130.1"/>
    </source>
</evidence>
<dbReference type="Proteomes" id="UP001279410">
    <property type="component" value="Unassembled WGS sequence"/>
</dbReference>